<evidence type="ECO:0000256" key="3">
    <source>
        <dbReference type="ARBA" id="ARBA00012438"/>
    </source>
</evidence>
<dbReference type="SUPFAM" id="SSF55890">
    <property type="entry name" value="Sporulation response regulatory protein Spo0B"/>
    <property type="match status" value="1"/>
</dbReference>
<dbReference type="Proteomes" id="UP000183557">
    <property type="component" value="Unassembled WGS sequence"/>
</dbReference>
<dbReference type="SUPFAM" id="SSF55785">
    <property type="entry name" value="PYP-like sensor domain (PAS domain)"/>
    <property type="match status" value="1"/>
</dbReference>
<accession>A0A1I3RQ45</accession>
<keyword evidence="17" id="KW-1185">Reference proteome</keyword>
<keyword evidence="6" id="KW-0808">Transferase</keyword>
<dbReference type="Gene3D" id="3.30.450.20">
    <property type="entry name" value="PAS domain"/>
    <property type="match status" value="2"/>
</dbReference>
<reference evidence="17" key="1">
    <citation type="submission" date="2016-10" db="EMBL/GenBank/DDBJ databases">
        <authorList>
            <person name="Varghese N."/>
            <person name="Submissions S."/>
        </authorList>
    </citation>
    <scope>NUCLEOTIDE SEQUENCE [LARGE SCALE GENOMIC DNA]</scope>
    <source>
        <strain evidence="17">CGMCC 1.3704</strain>
    </source>
</reference>
<keyword evidence="11 14" id="KW-1133">Transmembrane helix</keyword>
<keyword evidence="4" id="KW-1003">Cell membrane</keyword>
<dbReference type="PROSITE" id="PS50109">
    <property type="entry name" value="HIS_KIN"/>
    <property type="match status" value="1"/>
</dbReference>
<dbReference type="Pfam" id="PF02518">
    <property type="entry name" value="HATPase_c"/>
    <property type="match status" value="1"/>
</dbReference>
<evidence type="ECO:0000256" key="2">
    <source>
        <dbReference type="ARBA" id="ARBA00004651"/>
    </source>
</evidence>
<evidence type="ECO:0000256" key="8">
    <source>
        <dbReference type="ARBA" id="ARBA00022741"/>
    </source>
</evidence>
<evidence type="ECO:0000256" key="12">
    <source>
        <dbReference type="ARBA" id="ARBA00023012"/>
    </source>
</evidence>
<dbReference type="InterPro" id="IPR016120">
    <property type="entry name" value="Sig_transdc_His_kin_SpoOB"/>
</dbReference>
<evidence type="ECO:0000313" key="16">
    <source>
        <dbReference type="EMBL" id="SFJ48714.1"/>
    </source>
</evidence>
<keyword evidence="13 14" id="KW-0472">Membrane</keyword>
<dbReference type="EC" id="2.7.13.3" evidence="3"/>
<feature type="transmembrane region" description="Helical" evidence="14">
    <location>
        <begin position="12"/>
        <end position="35"/>
    </location>
</feature>
<protein>
    <recommendedName>
        <fullName evidence="3">histidine kinase</fullName>
        <ecNumber evidence="3">2.7.13.3</ecNumber>
    </recommendedName>
</protein>
<organism evidence="16 17">
    <name type="scientific">Halobacillus dabanensis</name>
    <dbReference type="NCBI Taxonomy" id="240302"/>
    <lineage>
        <taxon>Bacteria</taxon>
        <taxon>Bacillati</taxon>
        <taxon>Bacillota</taxon>
        <taxon>Bacilli</taxon>
        <taxon>Bacillales</taxon>
        <taxon>Bacillaceae</taxon>
        <taxon>Halobacillus</taxon>
    </lineage>
</organism>
<evidence type="ECO:0000256" key="9">
    <source>
        <dbReference type="ARBA" id="ARBA00022777"/>
    </source>
</evidence>
<dbReference type="SUPFAM" id="SSF55874">
    <property type="entry name" value="ATPase domain of HSP90 chaperone/DNA topoisomerase II/histidine kinase"/>
    <property type="match status" value="1"/>
</dbReference>
<keyword evidence="12" id="KW-0902">Two-component regulatory system</keyword>
<sequence>MVMSLKRMPIRWKITILSFGIVLFAILIGGIIIIGNTIETKEDSLGERALVTGRTVANLSAVKEGLIESEGWKRINPVVERIRTVNNSDYIVVLNMNRVRYSHPVEEKLGTLSAGKDEGPALAEHSYTSKAQGESGKAVRGFVPVMNDDHEQIGVVIVGNLLPSVQEILLEMKNEILFVLFLTSLFGITGSWLLARHIKEQTYRLEPHEIVQLLVERTATFQAMNEGVVAIDKEGKITLMNDKAKMILGLDGDYTHQSIKNVIPDIKLADVLPSGEVAFHEEIRLGSALLMNNRIPIRVDNRTIGAVAIFQDRTEVTKLAEELTGVKAFVDALRVQNHEHMNKLHTIAGLIQLDKKEDALNFVFESTEKQEKLSKFLVNKFKDYSLSGLLLSKVSRGRELGIEVAIDEQSRLEEYPPLLDEHDFVLILGNLIENAFHSFDQVHREQRWIDISITQNSQNCTIAVEDNGEGIPEDEHRRVFDKGFSTKGNEGSGIGLYLVKNIVGKSLGNIEVISKQGEGTSIFIHIPMVYEEGLHEQKTTGY</sequence>
<evidence type="ECO:0000256" key="11">
    <source>
        <dbReference type="ARBA" id="ARBA00022989"/>
    </source>
</evidence>
<comment type="subcellular location">
    <subcellularLocation>
        <location evidence="2">Cell membrane</location>
        <topology evidence="2">Multi-pass membrane protein</topology>
    </subcellularLocation>
</comment>
<dbReference type="InterPro" id="IPR036890">
    <property type="entry name" value="HATPase_C_sf"/>
</dbReference>
<proteinExistence type="predicted"/>
<name>A0A1I3RQ45_HALDA</name>
<feature type="domain" description="Histidine kinase" evidence="15">
    <location>
        <begin position="335"/>
        <end position="530"/>
    </location>
</feature>
<dbReference type="InterPro" id="IPR004358">
    <property type="entry name" value="Sig_transdc_His_kin-like_C"/>
</dbReference>
<dbReference type="InterPro" id="IPR033463">
    <property type="entry name" value="sCache_3"/>
</dbReference>
<dbReference type="InterPro" id="IPR035965">
    <property type="entry name" value="PAS-like_dom_sf"/>
</dbReference>
<dbReference type="Pfam" id="PF17203">
    <property type="entry name" value="sCache_3_2"/>
    <property type="match status" value="1"/>
</dbReference>
<dbReference type="InterPro" id="IPR005467">
    <property type="entry name" value="His_kinase_dom"/>
</dbReference>
<dbReference type="PANTHER" id="PTHR43547:SF10">
    <property type="entry name" value="SENSOR HISTIDINE KINASE DCUS"/>
    <property type="match status" value="1"/>
</dbReference>
<dbReference type="GO" id="GO:0005886">
    <property type="term" value="C:plasma membrane"/>
    <property type="evidence" value="ECO:0007669"/>
    <property type="project" value="UniProtKB-SubCell"/>
</dbReference>
<dbReference type="PRINTS" id="PR00344">
    <property type="entry name" value="BCTRLSENSOR"/>
</dbReference>
<dbReference type="InterPro" id="IPR039506">
    <property type="entry name" value="SPOB_a"/>
</dbReference>
<dbReference type="GO" id="GO:0000155">
    <property type="term" value="F:phosphorelay sensor kinase activity"/>
    <property type="evidence" value="ECO:0007669"/>
    <property type="project" value="InterPro"/>
</dbReference>
<evidence type="ECO:0000256" key="10">
    <source>
        <dbReference type="ARBA" id="ARBA00022840"/>
    </source>
</evidence>
<evidence type="ECO:0000256" key="13">
    <source>
        <dbReference type="ARBA" id="ARBA00023136"/>
    </source>
</evidence>
<keyword evidence="9 16" id="KW-0418">Kinase</keyword>
<evidence type="ECO:0000256" key="7">
    <source>
        <dbReference type="ARBA" id="ARBA00022692"/>
    </source>
</evidence>
<dbReference type="Pfam" id="PF14689">
    <property type="entry name" value="SPOB_a"/>
    <property type="match status" value="1"/>
</dbReference>
<evidence type="ECO:0000256" key="4">
    <source>
        <dbReference type="ARBA" id="ARBA00022475"/>
    </source>
</evidence>
<evidence type="ECO:0000256" key="1">
    <source>
        <dbReference type="ARBA" id="ARBA00000085"/>
    </source>
</evidence>
<dbReference type="EMBL" id="FOSB01000002">
    <property type="protein sequence ID" value="SFJ48714.1"/>
    <property type="molecule type" value="Genomic_DNA"/>
</dbReference>
<dbReference type="STRING" id="240302.BN982_01357"/>
<dbReference type="Gene3D" id="3.30.565.10">
    <property type="entry name" value="Histidine kinase-like ATPase, C-terminal domain"/>
    <property type="match status" value="1"/>
</dbReference>
<keyword evidence="8" id="KW-0547">Nucleotide-binding</keyword>
<dbReference type="InterPro" id="IPR003594">
    <property type="entry name" value="HATPase_dom"/>
</dbReference>
<dbReference type="AlphaFoldDB" id="A0A1I3RQ45"/>
<dbReference type="SUPFAM" id="SSF103190">
    <property type="entry name" value="Sensory domain-like"/>
    <property type="match status" value="1"/>
</dbReference>
<dbReference type="PANTHER" id="PTHR43547">
    <property type="entry name" value="TWO-COMPONENT HISTIDINE KINASE"/>
    <property type="match status" value="1"/>
</dbReference>
<evidence type="ECO:0000313" key="17">
    <source>
        <dbReference type="Proteomes" id="UP000183557"/>
    </source>
</evidence>
<keyword evidence="5" id="KW-0597">Phosphoprotein</keyword>
<keyword evidence="7 14" id="KW-0812">Transmembrane</keyword>
<dbReference type="GO" id="GO:0005524">
    <property type="term" value="F:ATP binding"/>
    <property type="evidence" value="ECO:0007669"/>
    <property type="project" value="UniProtKB-KW"/>
</dbReference>
<keyword evidence="10" id="KW-0067">ATP-binding</keyword>
<evidence type="ECO:0000256" key="6">
    <source>
        <dbReference type="ARBA" id="ARBA00022679"/>
    </source>
</evidence>
<evidence type="ECO:0000259" key="15">
    <source>
        <dbReference type="PROSITE" id="PS50109"/>
    </source>
</evidence>
<dbReference type="InterPro" id="IPR029151">
    <property type="entry name" value="Sensor-like_sf"/>
</dbReference>
<feature type="transmembrane region" description="Helical" evidence="14">
    <location>
        <begin position="176"/>
        <end position="195"/>
    </location>
</feature>
<evidence type="ECO:0000256" key="14">
    <source>
        <dbReference type="SAM" id="Phobius"/>
    </source>
</evidence>
<evidence type="ECO:0000256" key="5">
    <source>
        <dbReference type="ARBA" id="ARBA00022553"/>
    </source>
</evidence>
<comment type="catalytic activity">
    <reaction evidence="1">
        <text>ATP + protein L-histidine = ADP + protein N-phospho-L-histidine.</text>
        <dbReference type="EC" id="2.7.13.3"/>
    </reaction>
</comment>
<dbReference type="SMART" id="SM00387">
    <property type="entry name" value="HATPase_c"/>
    <property type="match status" value="1"/>
</dbReference>
<gene>
    <name evidence="16" type="ORF">SAMN04487936_102367</name>
</gene>
<dbReference type="Gene3D" id="1.10.287.130">
    <property type="match status" value="1"/>
</dbReference>